<gene>
    <name evidence="2" type="ORF">JK636_12410</name>
</gene>
<evidence type="ECO:0000313" key="2">
    <source>
        <dbReference type="EMBL" id="MBL4936561.1"/>
    </source>
</evidence>
<comment type="caution">
    <text evidence="2">The sequence shown here is derived from an EMBL/GenBank/DDBJ whole genome shotgun (WGS) entry which is preliminary data.</text>
</comment>
<dbReference type="SUPFAM" id="SSF111369">
    <property type="entry name" value="HlyD-like secretion proteins"/>
    <property type="match status" value="1"/>
</dbReference>
<evidence type="ECO:0000313" key="3">
    <source>
        <dbReference type="Proteomes" id="UP000632377"/>
    </source>
</evidence>
<accession>A0ABS1TD50</accession>
<protein>
    <submittedName>
        <fullName evidence="2">HlyD family efflux transporter periplasmic adaptor subunit</fullName>
    </submittedName>
</protein>
<feature type="signal peptide" evidence="1">
    <location>
        <begin position="1"/>
        <end position="25"/>
    </location>
</feature>
<dbReference type="Gene3D" id="2.40.50.100">
    <property type="match status" value="1"/>
</dbReference>
<evidence type="ECO:0000256" key="1">
    <source>
        <dbReference type="SAM" id="SignalP"/>
    </source>
</evidence>
<sequence>MKKNRIILVLGLAGVVVFSAGCGKAQDASKESKPVMAKEAKNVVETSGVVKASNIENIVIDLPMGAQAKASGINVRDGQKVKKGEKLVELDLSDYNTLVTQKQKTIDADWTLRKDMITTNQKNAQSLKISAQQAEIDGLKAKLNRNYISSGSIICDMDNAVVSEVNYNKGDVITAQQKVLSLMDLNSIYVVANVDEEFIKDVEEGKSVTIIPKFDKSNKVTGKVTKIPSKAVKQNGETTIPVEISVDASSKLLPDYSVDVEISKN</sequence>
<dbReference type="Gene3D" id="2.40.30.170">
    <property type="match status" value="1"/>
</dbReference>
<name>A0ABS1TD50_9CLOT</name>
<dbReference type="RefSeq" id="WP_202749319.1">
    <property type="nucleotide sequence ID" value="NZ_JAESWC010000007.1"/>
</dbReference>
<organism evidence="2 3">
    <name type="scientific">Clostridium rhizosphaerae</name>
    <dbReference type="NCBI Taxonomy" id="2803861"/>
    <lineage>
        <taxon>Bacteria</taxon>
        <taxon>Bacillati</taxon>
        <taxon>Bacillota</taxon>
        <taxon>Clostridia</taxon>
        <taxon>Eubacteriales</taxon>
        <taxon>Clostridiaceae</taxon>
        <taxon>Clostridium</taxon>
    </lineage>
</organism>
<keyword evidence="1" id="KW-0732">Signal</keyword>
<dbReference type="PROSITE" id="PS51257">
    <property type="entry name" value="PROKAR_LIPOPROTEIN"/>
    <property type="match status" value="1"/>
</dbReference>
<dbReference type="Proteomes" id="UP000632377">
    <property type="component" value="Unassembled WGS sequence"/>
</dbReference>
<reference evidence="2 3" key="1">
    <citation type="submission" date="2021-01" db="EMBL/GenBank/DDBJ databases">
        <title>Genome public.</title>
        <authorList>
            <person name="Liu C."/>
            <person name="Sun Q."/>
        </authorList>
    </citation>
    <scope>NUCLEOTIDE SEQUENCE [LARGE SCALE GENOMIC DNA]</scope>
    <source>
        <strain evidence="2 3">YIM B02515</strain>
    </source>
</reference>
<feature type="chain" id="PRO_5045834863" evidence="1">
    <location>
        <begin position="26"/>
        <end position="265"/>
    </location>
</feature>
<proteinExistence type="predicted"/>
<dbReference type="EMBL" id="JAESWC010000007">
    <property type="protein sequence ID" value="MBL4936561.1"/>
    <property type="molecule type" value="Genomic_DNA"/>
</dbReference>
<keyword evidence="3" id="KW-1185">Reference proteome</keyword>
<dbReference type="PANTHER" id="PTHR30469">
    <property type="entry name" value="MULTIDRUG RESISTANCE PROTEIN MDTA"/>
    <property type="match status" value="1"/>
</dbReference>